<name>A0A9J6FHD1_HAELO</name>
<dbReference type="AlphaFoldDB" id="A0A9J6FHD1"/>
<keyword evidence="2" id="KW-0472">Membrane</keyword>
<dbReference type="VEuPathDB" id="VectorBase:HLOH_053416"/>
<keyword evidence="4" id="KW-1185">Reference proteome</keyword>
<reference evidence="3 4" key="1">
    <citation type="journal article" date="2020" name="Cell">
        <title>Large-Scale Comparative Analyses of Tick Genomes Elucidate Their Genetic Diversity and Vector Capacities.</title>
        <authorList>
            <consortium name="Tick Genome and Microbiome Consortium (TIGMIC)"/>
            <person name="Jia N."/>
            <person name="Wang J."/>
            <person name="Shi W."/>
            <person name="Du L."/>
            <person name="Sun Y."/>
            <person name="Zhan W."/>
            <person name="Jiang J.F."/>
            <person name="Wang Q."/>
            <person name="Zhang B."/>
            <person name="Ji P."/>
            <person name="Bell-Sakyi L."/>
            <person name="Cui X.M."/>
            <person name="Yuan T.T."/>
            <person name="Jiang B.G."/>
            <person name="Yang W.F."/>
            <person name="Lam T.T."/>
            <person name="Chang Q.C."/>
            <person name="Ding S.J."/>
            <person name="Wang X.J."/>
            <person name="Zhu J.G."/>
            <person name="Ruan X.D."/>
            <person name="Zhao L."/>
            <person name="Wei J.T."/>
            <person name="Ye R.Z."/>
            <person name="Que T.C."/>
            <person name="Du C.H."/>
            <person name="Zhou Y.H."/>
            <person name="Cheng J.X."/>
            <person name="Dai P.F."/>
            <person name="Guo W.B."/>
            <person name="Han X.H."/>
            <person name="Huang E.J."/>
            <person name="Li L.F."/>
            <person name="Wei W."/>
            <person name="Gao Y.C."/>
            <person name="Liu J.Z."/>
            <person name="Shao H.Z."/>
            <person name="Wang X."/>
            <person name="Wang C.C."/>
            <person name="Yang T.C."/>
            <person name="Huo Q.B."/>
            <person name="Li W."/>
            <person name="Chen H.Y."/>
            <person name="Chen S.E."/>
            <person name="Zhou L.G."/>
            <person name="Ni X.B."/>
            <person name="Tian J.H."/>
            <person name="Sheng Y."/>
            <person name="Liu T."/>
            <person name="Pan Y.S."/>
            <person name="Xia L.Y."/>
            <person name="Li J."/>
            <person name="Zhao F."/>
            <person name="Cao W.C."/>
        </authorList>
    </citation>
    <scope>NUCLEOTIDE SEQUENCE [LARGE SCALE GENOMIC DNA]</scope>
    <source>
        <strain evidence="3">HaeL-2018</strain>
    </source>
</reference>
<accession>A0A9J6FHD1</accession>
<keyword evidence="2" id="KW-1133">Transmembrane helix</keyword>
<feature type="transmembrane region" description="Helical" evidence="2">
    <location>
        <begin position="40"/>
        <end position="62"/>
    </location>
</feature>
<proteinExistence type="predicted"/>
<dbReference type="Proteomes" id="UP000821853">
    <property type="component" value="Unassembled WGS sequence"/>
</dbReference>
<keyword evidence="2" id="KW-0812">Transmembrane</keyword>
<gene>
    <name evidence="3" type="ORF">HPB48_016856</name>
</gene>
<feature type="region of interest" description="Disordered" evidence="1">
    <location>
        <begin position="1"/>
        <end position="24"/>
    </location>
</feature>
<organism evidence="3 4">
    <name type="scientific">Haemaphysalis longicornis</name>
    <name type="common">Bush tick</name>
    <dbReference type="NCBI Taxonomy" id="44386"/>
    <lineage>
        <taxon>Eukaryota</taxon>
        <taxon>Metazoa</taxon>
        <taxon>Ecdysozoa</taxon>
        <taxon>Arthropoda</taxon>
        <taxon>Chelicerata</taxon>
        <taxon>Arachnida</taxon>
        <taxon>Acari</taxon>
        <taxon>Parasitiformes</taxon>
        <taxon>Ixodida</taxon>
        <taxon>Ixodoidea</taxon>
        <taxon>Ixodidae</taxon>
        <taxon>Haemaphysalinae</taxon>
        <taxon>Haemaphysalis</taxon>
    </lineage>
</organism>
<evidence type="ECO:0000313" key="4">
    <source>
        <dbReference type="Proteomes" id="UP000821853"/>
    </source>
</evidence>
<dbReference type="OrthoDB" id="6507763at2759"/>
<evidence type="ECO:0000256" key="1">
    <source>
        <dbReference type="SAM" id="MobiDB-lite"/>
    </source>
</evidence>
<feature type="transmembrane region" description="Helical" evidence="2">
    <location>
        <begin position="69"/>
        <end position="89"/>
    </location>
</feature>
<evidence type="ECO:0000313" key="3">
    <source>
        <dbReference type="EMBL" id="KAH9365758.1"/>
    </source>
</evidence>
<comment type="caution">
    <text evidence="3">The sequence shown here is derived from an EMBL/GenBank/DDBJ whole genome shotgun (WGS) entry which is preliminary data.</text>
</comment>
<dbReference type="OMA" id="VECWMAT"/>
<protein>
    <submittedName>
        <fullName evidence="3">Uncharacterized protein</fullName>
    </submittedName>
</protein>
<sequence length="162" mass="17473">MAENLGDTPLRVPPERASPAPTFLPAKDPDLTATTRVECWMATVGVLLSSLGFFCVCCGLSYRYLTVTLVGYVMAPIGIVIFVAFLFVYQTSRRIQCQAAATTAELPPWKYDPVNNEPGSTGQLPMVLVRTTNGKSATTESVMASAPDLIAGNMSRLRDSHV</sequence>
<evidence type="ECO:0000256" key="2">
    <source>
        <dbReference type="SAM" id="Phobius"/>
    </source>
</evidence>
<dbReference type="EMBL" id="JABSTR010000003">
    <property type="protein sequence ID" value="KAH9365758.1"/>
    <property type="molecule type" value="Genomic_DNA"/>
</dbReference>